<name>A0A5B7E240_PORTR</name>
<evidence type="ECO:0000313" key="1">
    <source>
        <dbReference type="EMBL" id="MPC27469.1"/>
    </source>
</evidence>
<gene>
    <name evidence="1" type="ORF">E2C01_020639</name>
</gene>
<reference evidence="1 2" key="1">
    <citation type="submission" date="2019-05" db="EMBL/GenBank/DDBJ databases">
        <title>Another draft genome of Portunus trituberculatus and its Hox gene families provides insights of decapod evolution.</title>
        <authorList>
            <person name="Jeong J.-H."/>
            <person name="Song I."/>
            <person name="Kim S."/>
            <person name="Choi T."/>
            <person name="Kim D."/>
            <person name="Ryu S."/>
            <person name="Kim W."/>
        </authorList>
    </citation>
    <scope>NUCLEOTIDE SEQUENCE [LARGE SCALE GENOMIC DNA]</scope>
    <source>
        <tissue evidence="1">Muscle</tissue>
    </source>
</reference>
<dbReference type="AlphaFoldDB" id="A0A5B7E240"/>
<keyword evidence="2" id="KW-1185">Reference proteome</keyword>
<sequence length="64" mass="6763">MELSLNLQRNGLGAQGMLGRGPACIRDGSDAQSSTVLATLTGHLPPRHAVWKDALSVSFPVFSE</sequence>
<accession>A0A5B7E240</accession>
<protein>
    <submittedName>
        <fullName evidence="1">Uncharacterized protein</fullName>
    </submittedName>
</protein>
<comment type="caution">
    <text evidence="1">The sequence shown here is derived from an EMBL/GenBank/DDBJ whole genome shotgun (WGS) entry which is preliminary data.</text>
</comment>
<proteinExistence type="predicted"/>
<dbReference type="EMBL" id="VSRR010001753">
    <property type="protein sequence ID" value="MPC27469.1"/>
    <property type="molecule type" value="Genomic_DNA"/>
</dbReference>
<organism evidence="1 2">
    <name type="scientific">Portunus trituberculatus</name>
    <name type="common">Swimming crab</name>
    <name type="synonym">Neptunus trituberculatus</name>
    <dbReference type="NCBI Taxonomy" id="210409"/>
    <lineage>
        <taxon>Eukaryota</taxon>
        <taxon>Metazoa</taxon>
        <taxon>Ecdysozoa</taxon>
        <taxon>Arthropoda</taxon>
        <taxon>Crustacea</taxon>
        <taxon>Multicrustacea</taxon>
        <taxon>Malacostraca</taxon>
        <taxon>Eumalacostraca</taxon>
        <taxon>Eucarida</taxon>
        <taxon>Decapoda</taxon>
        <taxon>Pleocyemata</taxon>
        <taxon>Brachyura</taxon>
        <taxon>Eubrachyura</taxon>
        <taxon>Portunoidea</taxon>
        <taxon>Portunidae</taxon>
        <taxon>Portuninae</taxon>
        <taxon>Portunus</taxon>
    </lineage>
</organism>
<dbReference type="Proteomes" id="UP000324222">
    <property type="component" value="Unassembled WGS sequence"/>
</dbReference>
<evidence type="ECO:0000313" key="2">
    <source>
        <dbReference type="Proteomes" id="UP000324222"/>
    </source>
</evidence>